<dbReference type="InterPro" id="IPR043993">
    <property type="entry name" value="T4SS_pilin"/>
</dbReference>
<reference evidence="2 3" key="1">
    <citation type="journal article" date="2015" name="Nature">
        <title>rRNA introns, odd ribosomes, and small enigmatic genomes across a large radiation of phyla.</title>
        <authorList>
            <person name="Brown C.T."/>
            <person name="Hug L.A."/>
            <person name="Thomas B.C."/>
            <person name="Sharon I."/>
            <person name="Castelle C.J."/>
            <person name="Singh A."/>
            <person name="Wilkins M.J."/>
            <person name="Williams K.H."/>
            <person name="Banfield J.F."/>
        </authorList>
    </citation>
    <scope>NUCLEOTIDE SEQUENCE [LARGE SCALE GENOMIC DNA]</scope>
</reference>
<evidence type="ECO:0000256" key="1">
    <source>
        <dbReference type="SAM" id="Phobius"/>
    </source>
</evidence>
<dbReference type="Proteomes" id="UP000034448">
    <property type="component" value="Unassembled WGS sequence"/>
</dbReference>
<sequence>MIKEVHAQSVDIGGQYAFGGIKSLGEATQFLINPIFQIAAVLLVFYFIWAVFRIITSGGDKETLAKERRTITHVIIGFILLIFMFLLLQFVPEFLGLKGYKLIK</sequence>
<dbReference type="EMBL" id="LBSJ01000043">
    <property type="protein sequence ID" value="KKQ13871.1"/>
    <property type="molecule type" value="Genomic_DNA"/>
</dbReference>
<keyword evidence="1" id="KW-1133">Transmembrane helix</keyword>
<dbReference type="Pfam" id="PF18895">
    <property type="entry name" value="T4SS_pilin"/>
    <property type="match status" value="1"/>
</dbReference>
<evidence type="ECO:0000313" key="2">
    <source>
        <dbReference type="EMBL" id="KKQ13871.1"/>
    </source>
</evidence>
<accession>A0A0G0ICQ1</accession>
<feature type="transmembrane region" description="Helical" evidence="1">
    <location>
        <begin position="30"/>
        <end position="52"/>
    </location>
</feature>
<evidence type="ECO:0000313" key="3">
    <source>
        <dbReference type="Proteomes" id="UP000034448"/>
    </source>
</evidence>
<protein>
    <submittedName>
        <fullName evidence="2">Uncharacterized protein</fullName>
    </submittedName>
</protein>
<gene>
    <name evidence="2" type="ORF">US28_C0043G0002</name>
</gene>
<dbReference type="AlphaFoldDB" id="A0A0G0ICQ1"/>
<keyword evidence="1" id="KW-0472">Membrane</keyword>
<organism evidence="2 3">
    <name type="scientific">Candidatus Daviesbacteria bacterium GW2011_GWA1_36_8</name>
    <dbReference type="NCBI Taxonomy" id="1618417"/>
    <lineage>
        <taxon>Bacteria</taxon>
        <taxon>Candidatus Daviesiibacteriota</taxon>
    </lineage>
</organism>
<comment type="caution">
    <text evidence="2">The sequence shown here is derived from an EMBL/GenBank/DDBJ whole genome shotgun (WGS) entry which is preliminary data.</text>
</comment>
<feature type="transmembrane region" description="Helical" evidence="1">
    <location>
        <begin position="73"/>
        <end position="91"/>
    </location>
</feature>
<name>A0A0G0ICQ1_9BACT</name>
<keyword evidence="1" id="KW-0812">Transmembrane</keyword>
<proteinExistence type="predicted"/>